<keyword evidence="2" id="KW-1185">Reference proteome</keyword>
<dbReference type="Pfam" id="PF00990">
    <property type="entry name" value="GGDEF"/>
    <property type="match status" value="1"/>
</dbReference>
<dbReference type="InterPro" id="IPR050706">
    <property type="entry name" value="Cyclic-di-GMP_PDE-like"/>
</dbReference>
<dbReference type="STRING" id="946333.A4W93_12085"/>
<dbReference type="PROSITE" id="PS50887">
    <property type="entry name" value="GGDEF"/>
    <property type="match status" value="1"/>
</dbReference>
<dbReference type="NCBIfam" id="TIGR00254">
    <property type="entry name" value="GGDEF"/>
    <property type="match status" value="1"/>
</dbReference>
<dbReference type="CDD" id="cd01949">
    <property type="entry name" value="GGDEF"/>
    <property type="match status" value="1"/>
</dbReference>
<dbReference type="GO" id="GO:0071111">
    <property type="term" value="F:cyclic-guanylate-specific phosphodiesterase activity"/>
    <property type="evidence" value="ECO:0007669"/>
    <property type="project" value="InterPro"/>
</dbReference>
<dbReference type="KEGG" id="rgu:A4W93_12085"/>
<evidence type="ECO:0000313" key="1">
    <source>
        <dbReference type="EMBL" id="ARN20573.1"/>
    </source>
</evidence>
<name>A0A1W6L8L2_9BURK</name>
<protein>
    <submittedName>
        <fullName evidence="1">Uncharacterized protein</fullName>
    </submittedName>
</protein>
<dbReference type="PANTHER" id="PTHR33121">
    <property type="entry name" value="CYCLIC DI-GMP PHOSPHODIESTERASE PDEF"/>
    <property type="match status" value="1"/>
</dbReference>
<proteinExistence type="predicted"/>
<dbReference type="Gene3D" id="3.30.70.270">
    <property type="match status" value="1"/>
</dbReference>
<dbReference type="InterPro" id="IPR000160">
    <property type="entry name" value="GGDEF_dom"/>
</dbReference>
<dbReference type="EMBL" id="CP015118">
    <property type="protein sequence ID" value="ARN20573.1"/>
    <property type="molecule type" value="Genomic_DNA"/>
</dbReference>
<dbReference type="InterPro" id="IPR029787">
    <property type="entry name" value="Nucleotide_cyclase"/>
</dbReference>
<dbReference type="SUPFAM" id="SSF55073">
    <property type="entry name" value="Nucleotide cyclase"/>
    <property type="match status" value="1"/>
</dbReference>
<evidence type="ECO:0000313" key="2">
    <source>
        <dbReference type="Proteomes" id="UP000193427"/>
    </source>
</evidence>
<sequence length="312" mass="32703">MTADALNLLLIDTDGATVPDIAATSAFGPFVTVRLTGLAEAALRLAGQRFDGVVVAATNVEARRLLAWSGLSQAVTDGAVVVLTTDDPGNDLAVRLVHAGVQDVLPLATDPVDALPRAVRLGIERKSQDRQTRKAYATDLMTGLPNQSQLVEHVNQLLALREREPAPMALMAVRVEGLATAEARHGEETANVLRRKIAVRLRMGLRASDVVASVGADTFVVLLSKFQEAQDAERVADKLREALHPPFPIAGTEVAVAVAIGTAHHPADGRDAATLLRRAVGLAASGAASGRDGFANHLERGAAGAANDEPND</sequence>
<dbReference type="RefSeq" id="WP_085750850.1">
    <property type="nucleotide sequence ID" value="NZ_BSPR01000023.1"/>
</dbReference>
<dbReference type="SMART" id="SM00267">
    <property type="entry name" value="GGDEF"/>
    <property type="match status" value="1"/>
</dbReference>
<dbReference type="PANTHER" id="PTHR33121:SF71">
    <property type="entry name" value="OXYGEN SENSOR PROTEIN DOSP"/>
    <property type="match status" value="1"/>
</dbReference>
<accession>A0A1W6L8L2</accession>
<gene>
    <name evidence="1" type="ORF">A4W93_12085</name>
</gene>
<dbReference type="AlphaFoldDB" id="A0A1W6L8L2"/>
<reference evidence="1 2" key="1">
    <citation type="submission" date="2016-04" db="EMBL/GenBank/DDBJ databases">
        <title>Complete genome sequence of natural rubber-degrading, novel Gram-negative bacterium, Rhizobacter gummiphilus strain NS21.</title>
        <authorList>
            <person name="Tabata M."/>
            <person name="Kasai D."/>
            <person name="Fukuda M."/>
        </authorList>
    </citation>
    <scope>NUCLEOTIDE SEQUENCE [LARGE SCALE GENOMIC DNA]</scope>
    <source>
        <strain evidence="1 2">NS21</strain>
    </source>
</reference>
<dbReference type="Proteomes" id="UP000193427">
    <property type="component" value="Chromosome"/>
</dbReference>
<dbReference type="InterPro" id="IPR043128">
    <property type="entry name" value="Rev_trsase/Diguanyl_cyclase"/>
</dbReference>
<organism evidence="1 2">
    <name type="scientific">Piscinibacter gummiphilus</name>
    <dbReference type="NCBI Taxonomy" id="946333"/>
    <lineage>
        <taxon>Bacteria</taxon>
        <taxon>Pseudomonadati</taxon>
        <taxon>Pseudomonadota</taxon>
        <taxon>Betaproteobacteria</taxon>
        <taxon>Burkholderiales</taxon>
        <taxon>Sphaerotilaceae</taxon>
        <taxon>Piscinibacter</taxon>
    </lineage>
</organism>
<dbReference type="OrthoDB" id="5289013at2"/>